<dbReference type="AlphaFoldDB" id="A0A4W2DKT4"/>
<dbReference type="Proteomes" id="UP000429181">
    <property type="component" value="Chromosome 3"/>
</dbReference>
<evidence type="ECO:0000256" key="1">
    <source>
        <dbReference type="SAM" id="MobiDB-lite"/>
    </source>
</evidence>
<dbReference type="Ensembl" id="ENSBIXT00000041032.1">
    <property type="protein sequence ID" value="ENSBIXP00000024724.1"/>
    <property type="gene ID" value="ENSBIXG00000026850.1"/>
</dbReference>
<dbReference type="Proteomes" id="UP000314981">
    <property type="component" value="Chromosome 3"/>
</dbReference>
<dbReference type="Ensembl" id="ENSBIXT00005046754.1">
    <property type="protein sequence ID" value="ENSBIXP00005013614.1"/>
    <property type="gene ID" value="ENSBIXG00005017726.1"/>
</dbReference>
<proteinExistence type="predicted"/>
<reference evidence="2" key="2">
    <citation type="submission" date="2025-05" db="UniProtKB">
        <authorList>
            <consortium name="Ensembl"/>
        </authorList>
    </citation>
    <scope>IDENTIFICATION</scope>
</reference>
<name>A0A4W2DKT4_BOBOX</name>
<evidence type="ECO:0000313" key="2">
    <source>
        <dbReference type="Ensembl" id="ENSBIXP00000024724.1"/>
    </source>
</evidence>
<protein>
    <submittedName>
        <fullName evidence="2">Uncharacterized protein</fullName>
    </submittedName>
</protein>
<sequence length="106" mass="12083">MGVRGWGWWWGSVSPLQGELGAISMQIEIDTFSYFPFLHSSPTSKCGSRKDLCFPTLRRQGKSKAWESWVNLMKSSERKDEEATQPPPGRGKEKPEFVFVPQCWTG</sequence>
<evidence type="ECO:0000313" key="4">
    <source>
        <dbReference type="Proteomes" id="UP000429181"/>
    </source>
</evidence>
<feature type="region of interest" description="Disordered" evidence="1">
    <location>
        <begin position="75"/>
        <end position="95"/>
    </location>
</feature>
<organism evidence="2 3">
    <name type="scientific">Bos indicus x Bos taurus</name>
    <name type="common">Hybrid cattle</name>
    <dbReference type="NCBI Taxonomy" id="30522"/>
    <lineage>
        <taxon>Eukaryota</taxon>
        <taxon>Metazoa</taxon>
        <taxon>Chordata</taxon>
        <taxon>Craniata</taxon>
        <taxon>Vertebrata</taxon>
        <taxon>Euteleostomi</taxon>
        <taxon>Mammalia</taxon>
        <taxon>Eutheria</taxon>
        <taxon>Laurasiatheria</taxon>
        <taxon>Artiodactyla</taxon>
        <taxon>Ruminantia</taxon>
        <taxon>Pecora</taxon>
        <taxon>Bovidae</taxon>
        <taxon>Bovinae</taxon>
        <taxon>Bos</taxon>
    </lineage>
</organism>
<reference evidence="3 4" key="1">
    <citation type="submission" date="2018-11" db="EMBL/GenBank/DDBJ databases">
        <title>Haplotype-resolved cattle genomes.</title>
        <authorList>
            <person name="Low W.Y."/>
            <person name="Tearle R."/>
            <person name="Bickhart D.M."/>
            <person name="Rosen B.D."/>
            <person name="Koren S."/>
            <person name="Rhie A."/>
            <person name="Hiendleder S."/>
            <person name="Phillippy A.M."/>
            <person name="Smith T.P.L."/>
            <person name="Williams J.L."/>
        </authorList>
    </citation>
    <scope>NUCLEOTIDE SEQUENCE [LARGE SCALE GENOMIC DNA]</scope>
</reference>
<keyword evidence="3" id="KW-1185">Reference proteome</keyword>
<accession>A0A4W2DKT4</accession>
<evidence type="ECO:0000313" key="3">
    <source>
        <dbReference type="Proteomes" id="UP000314981"/>
    </source>
</evidence>